<dbReference type="InterPro" id="IPR036380">
    <property type="entry name" value="Isochorismatase-like_sf"/>
</dbReference>
<dbReference type="EC" id="3.5.1.19" evidence="6"/>
<comment type="similarity">
    <text evidence="1">Belongs to the isochorismatase family.</text>
</comment>
<dbReference type="RefSeq" id="WP_013506992.1">
    <property type="nucleotide sequence ID" value="NC_014836.1"/>
</dbReference>
<evidence type="ECO:0000256" key="1">
    <source>
        <dbReference type="ARBA" id="ARBA00006336"/>
    </source>
</evidence>
<dbReference type="GO" id="GO:0019363">
    <property type="term" value="P:pyridine nucleotide biosynthetic process"/>
    <property type="evidence" value="ECO:0007669"/>
    <property type="project" value="UniProtKB-KW"/>
</dbReference>
<gene>
    <name evidence="9" type="ordered locus">Selin_2406</name>
</gene>
<reference evidence="9 10" key="1">
    <citation type="submission" date="2010-12" db="EMBL/GenBank/DDBJ databases">
        <title>Complete sequence of Desulfurispirillum indicum S5.</title>
        <authorList>
            <consortium name="US DOE Joint Genome Institute"/>
            <person name="Lucas S."/>
            <person name="Copeland A."/>
            <person name="Lapidus A."/>
            <person name="Cheng J.-F."/>
            <person name="Goodwin L."/>
            <person name="Pitluck S."/>
            <person name="Chertkov O."/>
            <person name="Held B."/>
            <person name="Detter J.C."/>
            <person name="Han C."/>
            <person name="Tapia R."/>
            <person name="Land M."/>
            <person name="Hauser L."/>
            <person name="Kyrpides N."/>
            <person name="Ivanova N."/>
            <person name="Mikhailova N."/>
            <person name="Haggblom M."/>
            <person name="Rauschenbach I."/>
            <person name="Bini E."/>
            <person name="Woyke T."/>
        </authorList>
    </citation>
    <scope>NUCLEOTIDE SEQUENCE [LARGE SCALE GENOMIC DNA]</scope>
    <source>
        <strain evidence="10">ATCC BAA-1389 / DSM 22839 / S5</strain>
    </source>
</reference>
<organism evidence="9 10">
    <name type="scientific">Desulfurispirillum indicum (strain ATCC BAA-1389 / DSM 22839 / S5)</name>
    <dbReference type="NCBI Taxonomy" id="653733"/>
    <lineage>
        <taxon>Bacteria</taxon>
        <taxon>Pseudomonadati</taxon>
        <taxon>Chrysiogenota</taxon>
        <taxon>Chrysiogenia</taxon>
        <taxon>Chrysiogenales</taxon>
        <taxon>Chrysiogenaceae</taxon>
        <taxon>Desulfurispirillum</taxon>
    </lineage>
</organism>
<dbReference type="PANTHER" id="PTHR11080:SF2">
    <property type="entry name" value="LD05707P"/>
    <property type="match status" value="1"/>
</dbReference>
<evidence type="ECO:0000256" key="7">
    <source>
        <dbReference type="ARBA" id="ARBA00043224"/>
    </source>
</evidence>
<protein>
    <recommendedName>
        <fullName evidence="6">nicotinamidase</fullName>
        <ecNumber evidence="6">3.5.1.19</ecNumber>
    </recommendedName>
    <alternativeName>
        <fullName evidence="7">Nicotinamide deamidase</fullName>
    </alternativeName>
</protein>
<keyword evidence="2" id="KW-0662">Pyridine nucleotide biosynthesis</keyword>
<feature type="domain" description="Isochorismatase-like" evidence="8">
    <location>
        <begin position="73"/>
        <end position="206"/>
    </location>
</feature>
<evidence type="ECO:0000259" key="8">
    <source>
        <dbReference type="Pfam" id="PF00857"/>
    </source>
</evidence>
<dbReference type="Gene3D" id="3.40.50.850">
    <property type="entry name" value="Isochorismatase-like"/>
    <property type="match status" value="1"/>
</dbReference>
<dbReference type="HOGENOM" id="CLU_068979_13_1_0"/>
<dbReference type="GO" id="GO:0046872">
    <property type="term" value="F:metal ion binding"/>
    <property type="evidence" value="ECO:0007669"/>
    <property type="project" value="UniProtKB-KW"/>
</dbReference>
<evidence type="ECO:0000256" key="6">
    <source>
        <dbReference type="ARBA" id="ARBA00039017"/>
    </source>
</evidence>
<evidence type="ECO:0000256" key="4">
    <source>
        <dbReference type="ARBA" id="ARBA00022801"/>
    </source>
</evidence>
<evidence type="ECO:0000256" key="5">
    <source>
        <dbReference type="ARBA" id="ARBA00037900"/>
    </source>
</evidence>
<dbReference type="InParanoid" id="E6W4P8"/>
<dbReference type="PANTHER" id="PTHR11080">
    <property type="entry name" value="PYRAZINAMIDASE/NICOTINAMIDASE"/>
    <property type="match status" value="1"/>
</dbReference>
<dbReference type="STRING" id="653733.Selin_2406"/>
<evidence type="ECO:0000256" key="3">
    <source>
        <dbReference type="ARBA" id="ARBA00022723"/>
    </source>
</evidence>
<proteinExistence type="inferred from homology"/>
<dbReference type="OrthoDB" id="9791276at2"/>
<name>E6W4P8_DESIS</name>
<sequence length="216" mass="23270">MVTLPHISRVASFDIDAQYTFTPVCPDELPVPEGTTIVEELNCQAALASVRVGSKDAHSPCAIWVATEEHPQFSAVAGEHVDIRWNQHAVPGTRGFELIAGLPHPADYDYFVWKGVEPDMHPYGACYHDLAGKLTTGVIEFLRSRQITTVLVGGLATDYCVRTTVLQLLAAGFQVVVNLGACRGIAAQTVEAAIDEMERCGAIIVSGTAQIRQGPQ</sequence>
<dbReference type="KEGG" id="din:Selin_2406"/>
<keyword evidence="4 9" id="KW-0378">Hydrolase</keyword>
<dbReference type="FunCoup" id="E6W4P8">
    <property type="interactions" value="332"/>
</dbReference>
<dbReference type="SUPFAM" id="SSF52499">
    <property type="entry name" value="Isochorismatase-like hydrolases"/>
    <property type="match status" value="1"/>
</dbReference>
<dbReference type="InterPro" id="IPR052347">
    <property type="entry name" value="Isochorismatase_Nicotinamidase"/>
</dbReference>
<dbReference type="Pfam" id="PF00857">
    <property type="entry name" value="Isochorismatase"/>
    <property type="match status" value="1"/>
</dbReference>
<keyword evidence="10" id="KW-1185">Reference proteome</keyword>
<accession>E6W4P8</accession>
<dbReference type="AlphaFoldDB" id="E6W4P8"/>
<evidence type="ECO:0000256" key="2">
    <source>
        <dbReference type="ARBA" id="ARBA00022642"/>
    </source>
</evidence>
<evidence type="ECO:0000313" key="9">
    <source>
        <dbReference type="EMBL" id="ADU67121.1"/>
    </source>
</evidence>
<dbReference type="InterPro" id="IPR000868">
    <property type="entry name" value="Isochorismatase-like_dom"/>
</dbReference>
<dbReference type="GO" id="GO:0008936">
    <property type="term" value="F:nicotinamidase activity"/>
    <property type="evidence" value="ECO:0007669"/>
    <property type="project" value="UniProtKB-EC"/>
</dbReference>
<dbReference type="Proteomes" id="UP000002572">
    <property type="component" value="Chromosome"/>
</dbReference>
<dbReference type="EMBL" id="CP002432">
    <property type="protein sequence ID" value="ADU67121.1"/>
    <property type="molecule type" value="Genomic_DNA"/>
</dbReference>
<comment type="pathway">
    <text evidence="5">Cofactor biosynthesis; nicotinate biosynthesis; nicotinate from nicotinamide: step 1/1.</text>
</comment>
<dbReference type="eggNOG" id="COG1335">
    <property type="taxonomic scope" value="Bacteria"/>
</dbReference>
<keyword evidence="3" id="KW-0479">Metal-binding</keyword>
<evidence type="ECO:0000313" key="10">
    <source>
        <dbReference type="Proteomes" id="UP000002572"/>
    </source>
</evidence>